<evidence type="ECO:0000313" key="3">
    <source>
        <dbReference type="EMBL" id="MDL5030726.1"/>
    </source>
</evidence>
<accession>A0ABT7LCY3</accession>
<dbReference type="InterPro" id="IPR050272">
    <property type="entry name" value="Isochorismatase-like_hydrls"/>
</dbReference>
<dbReference type="RefSeq" id="WP_285980856.1">
    <property type="nucleotide sequence ID" value="NZ_JASVDS010000001.1"/>
</dbReference>
<evidence type="ECO:0000256" key="1">
    <source>
        <dbReference type="ARBA" id="ARBA00022801"/>
    </source>
</evidence>
<reference evidence="3 4" key="1">
    <citation type="submission" date="2023-06" db="EMBL/GenBank/DDBJ databases">
        <title>Pelomonas sp. APW6 16S ribosomal RNA gene genome sequencing and assembly.</title>
        <authorList>
            <person name="Woo H."/>
        </authorList>
    </citation>
    <scope>NUCLEOTIDE SEQUENCE [LARGE SCALE GENOMIC DNA]</scope>
    <source>
        <strain evidence="3 4">APW6</strain>
    </source>
</reference>
<dbReference type="EMBL" id="JASVDS010000001">
    <property type="protein sequence ID" value="MDL5030726.1"/>
    <property type="molecule type" value="Genomic_DNA"/>
</dbReference>
<keyword evidence="4" id="KW-1185">Reference proteome</keyword>
<dbReference type="SUPFAM" id="SSF52499">
    <property type="entry name" value="Isochorismatase-like hydrolases"/>
    <property type="match status" value="1"/>
</dbReference>
<evidence type="ECO:0000313" key="4">
    <source>
        <dbReference type="Proteomes" id="UP001238603"/>
    </source>
</evidence>
<proteinExistence type="predicted"/>
<protein>
    <submittedName>
        <fullName evidence="3">Isochorismatase family protein</fullName>
    </submittedName>
</protein>
<dbReference type="Pfam" id="PF00857">
    <property type="entry name" value="Isochorismatase"/>
    <property type="match status" value="1"/>
</dbReference>
<gene>
    <name evidence="3" type="ORF">QRD43_02315</name>
</gene>
<dbReference type="PANTHER" id="PTHR43540:SF14">
    <property type="entry name" value="ISOCHORISMATASE"/>
    <property type="match status" value="1"/>
</dbReference>
<keyword evidence="1" id="KW-0378">Hydrolase</keyword>
<dbReference type="Gene3D" id="3.40.50.850">
    <property type="entry name" value="Isochorismatase-like"/>
    <property type="match status" value="1"/>
</dbReference>
<dbReference type="InterPro" id="IPR000868">
    <property type="entry name" value="Isochorismatase-like_dom"/>
</dbReference>
<dbReference type="Proteomes" id="UP001238603">
    <property type="component" value="Unassembled WGS sequence"/>
</dbReference>
<dbReference type="InterPro" id="IPR036380">
    <property type="entry name" value="Isochorismatase-like_sf"/>
</dbReference>
<evidence type="ECO:0000259" key="2">
    <source>
        <dbReference type="Pfam" id="PF00857"/>
    </source>
</evidence>
<organism evidence="3 4">
    <name type="scientific">Roseateles subflavus</name>
    <dbReference type="NCBI Taxonomy" id="3053353"/>
    <lineage>
        <taxon>Bacteria</taxon>
        <taxon>Pseudomonadati</taxon>
        <taxon>Pseudomonadota</taxon>
        <taxon>Betaproteobacteria</taxon>
        <taxon>Burkholderiales</taxon>
        <taxon>Sphaerotilaceae</taxon>
        <taxon>Roseateles</taxon>
    </lineage>
</organism>
<feature type="domain" description="Isochorismatase-like" evidence="2">
    <location>
        <begin position="16"/>
        <end position="179"/>
    </location>
</feature>
<dbReference type="PANTHER" id="PTHR43540">
    <property type="entry name" value="PEROXYUREIDOACRYLATE/UREIDOACRYLATE AMIDOHYDROLASE-RELATED"/>
    <property type="match status" value="1"/>
</dbReference>
<comment type="caution">
    <text evidence="3">The sequence shown here is derived from an EMBL/GenBank/DDBJ whole genome shotgun (WGS) entry which is preliminary data.</text>
</comment>
<sequence>MTAAHPPLGAPDLRQAALLVIDVQCGAFDGRLCPPMPDGDALVQACRDAVDWARQRGMPVLWIQHSEPGGPMDGPGFDIDPRLAPRADEARFTKTVPNALEVAALVQALSQGGVSQPILIGLQSDCCIEGTAQGALALGLQPWVVRDAHHTWPDRGLSAEALRDQISAELAQAGATLISLHTLVSI</sequence>
<name>A0ABT7LCY3_9BURK</name>